<accession>A0ABD2P3X2</accession>
<comment type="caution">
    <text evidence="1">The sequence shown here is derived from an EMBL/GenBank/DDBJ whole genome shotgun (WGS) entry which is preliminary data.</text>
</comment>
<dbReference type="EMBL" id="JABFTP020000165">
    <property type="protein sequence ID" value="KAL3285347.1"/>
    <property type="molecule type" value="Genomic_DNA"/>
</dbReference>
<name>A0ABD2P3X2_9CUCU</name>
<reference evidence="1 2" key="1">
    <citation type="journal article" date="2021" name="BMC Biol.">
        <title>Horizontally acquired antibacterial genes associated with adaptive radiation of ladybird beetles.</title>
        <authorList>
            <person name="Li H.S."/>
            <person name="Tang X.F."/>
            <person name="Huang Y.H."/>
            <person name="Xu Z.Y."/>
            <person name="Chen M.L."/>
            <person name="Du X.Y."/>
            <person name="Qiu B.Y."/>
            <person name="Chen P.T."/>
            <person name="Zhang W."/>
            <person name="Slipinski A."/>
            <person name="Escalona H.E."/>
            <person name="Waterhouse R.M."/>
            <person name="Zwick A."/>
            <person name="Pang H."/>
        </authorList>
    </citation>
    <scope>NUCLEOTIDE SEQUENCE [LARGE SCALE GENOMIC DNA]</scope>
    <source>
        <strain evidence="1">SYSU2018</strain>
    </source>
</reference>
<feature type="non-terminal residue" evidence="1">
    <location>
        <position position="51"/>
    </location>
</feature>
<evidence type="ECO:0000313" key="1">
    <source>
        <dbReference type="EMBL" id="KAL3285347.1"/>
    </source>
</evidence>
<gene>
    <name evidence="1" type="ORF">HHI36_019455</name>
</gene>
<protein>
    <submittedName>
        <fullName evidence="1">Uncharacterized protein</fullName>
    </submittedName>
</protein>
<keyword evidence="2" id="KW-1185">Reference proteome</keyword>
<dbReference type="Proteomes" id="UP001516400">
    <property type="component" value="Unassembled WGS sequence"/>
</dbReference>
<sequence length="51" mass="6280">MVTSYLKKVGKEKYTHYMKAFKLRRLKGIWTLTAILIYHRHLQHRIPKLIR</sequence>
<organism evidence="1 2">
    <name type="scientific">Cryptolaemus montrouzieri</name>
    <dbReference type="NCBI Taxonomy" id="559131"/>
    <lineage>
        <taxon>Eukaryota</taxon>
        <taxon>Metazoa</taxon>
        <taxon>Ecdysozoa</taxon>
        <taxon>Arthropoda</taxon>
        <taxon>Hexapoda</taxon>
        <taxon>Insecta</taxon>
        <taxon>Pterygota</taxon>
        <taxon>Neoptera</taxon>
        <taxon>Endopterygota</taxon>
        <taxon>Coleoptera</taxon>
        <taxon>Polyphaga</taxon>
        <taxon>Cucujiformia</taxon>
        <taxon>Coccinelloidea</taxon>
        <taxon>Coccinellidae</taxon>
        <taxon>Scymninae</taxon>
        <taxon>Scymnini</taxon>
        <taxon>Cryptolaemus</taxon>
    </lineage>
</organism>
<evidence type="ECO:0000313" key="2">
    <source>
        <dbReference type="Proteomes" id="UP001516400"/>
    </source>
</evidence>
<proteinExistence type="predicted"/>
<dbReference type="AlphaFoldDB" id="A0ABD2P3X2"/>